<dbReference type="EMBL" id="JLXW01000011">
    <property type="protein sequence ID" value="KBZ59409.1"/>
    <property type="molecule type" value="Genomic_DNA"/>
</dbReference>
<dbReference type="Gene3D" id="3.40.50.150">
    <property type="entry name" value="Vaccinia Virus protein VP39"/>
    <property type="match status" value="1"/>
</dbReference>
<name>A0A051TR74_9MYCO</name>
<keyword evidence="2" id="KW-0808">Transferase</keyword>
<evidence type="ECO:0000256" key="1">
    <source>
        <dbReference type="ARBA" id="ARBA00022603"/>
    </source>
</evidence>
<evidence type="ECO:0000313" key="6">
    <source>
        <dbReference type="Proteomes" id="UP000025947"/>
    </source>
</evidence>
<keyword evidence="1" id="KW-0489">Methyltransferase</keyword>
<dbReference type="SUPFAM" id="SSF53335">
    <property type="entry name" value="S-adenosyl-L-methionine-dependent methyltransferases"/>
    <property type="match status" value="1"/>
</dbReference>
<dbReference type="PATRIC" id="fig|1324261.3.peg.5015"/>
<comment type="caution">
    <text evidence="5">The sequence shown here is derived from an EMBL/GenBank/DDBJ whole genome shotgun (WGS) entry which is preliminary data.</text>
</comment>
<reference evidence="5 6" key="1">
    <citation type="submission" date="2014-04" db="EMBL/GenBank/DDBJ databases">
        <title>The Genome Sequence of Mycobacterium tuberculosis TKK-01-0051.</title>
        <authorList>
            <consortium name="The Broad Institute Genomics Platform"/>
            <consortium name="The Broad Institute Genome Sequencing Center for Infectious Disease"/>
            <person name="Earl A.M."/>
            <person name="Cohen K."/>
            <person name="Pym A."/>
            <person name="Bishai W."/>
            <person name="Maharaj K."/>
            <person name="Desjardins C."/>
            <person name="Abeel T."/>
            <person name="Young S."/>
            <person name="Zeng Q."/>
            <person name="Gargeya S."/>
            <person name="Abouelleil A."/>
            <person name="Alvarado L."/>
            <person name="Chapman S.B."/>
            <person name="Gainer-Dewar J."/>
            <person name="Goldberg J."/>
            <person name="Griggs A."/>
            <person name="Gujja S."/>
            <person name="Hansen M."/>
            <person name="Howarth C."/>
            <person name="Imamovic A."/>
            <person name="Larimer J."/>
            <person name="Murphy C."/>
            <person name="Naylor J."/>
            <person name="Pearson M."/>
            <person name="Poon T.W."/>
            <person name="Priest M."/>
            <person name="Roberts A."/>
            <person name="Saif S."/>
            <person name="Shea T."/>
            <person name="Sykes S."/>
            <person name="Wortman J."/>
            <person name="Nusbaum C."/>
            <person name="Birren B."/>
        </authorList>
    </citation>
    <scope>NUCLEOTIDE SEQUENCE [LARGE SCALE GENOMIC DNA]</scope>
    <source>
        <strain evidence="5 6">TKK-01-0051</strain>
    </source>
</reference>
<dbReference type="GO" id="GO:0032259">
    <property type="term" value="P:methylation"/>
    <property type="evidence" value="ECO:0007669"/>
    <property type="project" value="UniProtKB-KW"/>
</dbReference>
<dbReference type="PANTHER" id="PTHR43464:SF19">
    <property type="entry name" value="UBIQUINONE BIOSYNTHESIS O-METHYLTRANSFERASE, MITOCHONDRIAL"/>
    <property type="match status" value="1"/>
</dbReference>
<dbReference type="CDD" id="cd02440">
    <property type="entry name" value="AdoMet_MTases"/>
    <property type="match status" value="1"/>
</dbReference>
<dbReference type="RefSeq" id="WP_044487267.1">
    <property type="nucleotide sequence ID" value="NZ_KK328284.1"/>
</dbReference>
<sequence>MASKQTLFRIFYRIGFTPWDGHPLAQSVRDLVEGTRDAAALPAGRALEVGCGTGDCSIYLAQHGWTVTAVDFVAKPLERARAKARGAGAAVEFVQADVTQLSRAGIGANFELIVDNGCLHNMSDVDRDAYVREISAVAAPDARLLIVAFVPGGRVGVRGVDRAEMERRFTQSWTLLSAGAERELDRAEKTPAWYYLFQRRR</sequence>
<protein>
    <recommendedName>
        <fullName evidence="4">Methyltransferase domain-containing protein</fullName>
    </recommendedName>
</protein>
<dbReference type="Pfam" id="PF13649">
    <property type="entry name" value="Methyltransf_25"/>
    <property type="match status" value="1"/>
</dbReference>
<evidence type="ECO:0000256" key="2">
    <source>
        <dbReference type="ARBA" id="ARBA00022679"/>
    </source>
</evidence>
<organism evidence="5 6">
    <name type="scientific">Mycobacterium [tuberculosis] TKK-01-0051</name>
    <dbReference type="NCBI Taxonomy" id="1324261"/>
    <lineage>
        <taxon>Bacteria</taxon>
        <taxon>Bacillati</taxon>
        <taxon>Actinomycetota</taxon>
        <taxon>Actinomycetes</taxon>
        <taxon>Mycobacteriales</taxon>
        <taxon>Mycobacteriaceae</taxon>
        <taxon>Mycobacterium</taxon>
        <taxon>Mycobacterium avium complex (MAC)</taxon>
    </lineage>
</organism>
<dbReference type="Proteomes" id="UP000025947">
    <property type="component" value="Unassembled WGS sequence"/>
</dbReference>
<proteinExistence type="predicted"/>
<evidence type="ECO:0000313" key="5">
    <source>
        <dbReference type="EMBL" id="KBZ59409.1"/>
    </source>
</evidence>
<dbReference type="PANTHER" id="PTHR43464">
    <property type="entry name" value="METHYLTRANSFERASE"/>
    <property type="match status" value="1"/>
</dbReference>
<feature type="domain" description="Methyltransferase" evidence="4">
    <location>
        <begin position="47"/>
        <end position="140"/>
    </location>
</feature>
<dbReference type="GO" id="GO:0008168">
    <property type="term" value="F:methyltransferase activity"/>
    <property type="evidence" value="ECO:0007669"/>
    <property type="project" value="UniProtKB-KW"/>
</dbReference>
<evidence type="ECO:0000256" key="3">
    <source>
        <dbReference type="ARBA" id="ARBA00022691"/>
    </source>
</evidence>
<dbReference type="AlphaFoldDB" id="A0A051TR74"/>
<evidence type="ECO:0000259" key="4">
    <source>
        <dbReference type="Pfam" id="PF13649"/>
    </source>
</evidence>
<keyword evidence="6" id="KW-1185">Reference proteome</keyword>
<dbReference type="InterPro" id="IPR029063">
    <property type="entry name" value="SAM-dependent_MTases_sf"/>
</dbReference>
<dbReference type="InterPro" id="IPR041698">
    <property type="entry name" value="Methyltransf_25"/>
</dbReference>
<keyword evidence="3" id="KW-0949">S-adenosyl-L-methionine</keyword>
<accession>A0A051TR74</accession>
<dbReference type="HOGENOM" id="CLU_056435_4_3_11"/>
<gene>
    <name evidence="5" type="ORF">K875_04970</name>
</gene>